<dbReference type="RefSeq" id="XP_070143025.1">
    <property type="nucleotide sequence ID" value="XM_070286924.1"/>
</dbReference>
<dbReference type="FunFam" id="2.60.40.10:FF:000437">
    <property type="entry name" value="Beat-IIIc, isoform A"/>
    <property type="match status" value="1"/>
</dbReference>
<dbReference type="SUPFAM" id="SSF48726">
    <property type="entry name" value="Immunoglobulin"/>
    <property type="match status" value="1"/>
</dbReference>
<keyword evidence="2" id="KW-0732">Signal</keyword>
<evidence type="ECO:0000259" key="3">
    <source>
        <dbReference type="PROSITE" id="PS50835"/>
    </source>
</evidence>
<dbReference type="AlphaFoldDB" id="A0A6P4JIF7"/>
<evidence type="ECO:0000313" key="5">
    <source>
        <dbReference type="RefSeq" id="XP_017035401.1"/>
    </source>
</evidence>
<dbReference type="InterPro" id="IPR036179">
    <property type="entry name" value="Ig-like_dom_sf"/>
</dbReference>
<dbReference type="Proteomes" id="UP001652661">
    <property type="component" value="Chromosome 3R"/>
</dbReference>
<keyword evidence="4" id="KW-1185">Reference proteome</keyword>
<keyword evidence="1" id="KW-1015">Disulfide bond</keyword>
<gene>
    <name evidence="5" type="primary">LOC108083917</name>
    <name evidence="6" type="synonym">beat-Vc</name>
</gene>
<protein>
    <submittedName>
        <fullName evidence="5">Uncharacterized protein LOC108083917</fullName>
    </submittedName>
    <submittedName>
        <fullName evidence="6">Uncharacterized protein beat-Vc</fullName>
    </submittedName>
</protein>
<dbReference type="PANTHER" id="PTHR21261">
    <property type="entry name" value="BEAT PROTEIN"/>
    <property type="match status" value="1"/>
</dbReference>
<dbReference type="OrthoDB" id="7375975at2759"/>
<feature type="domain" description="Ig-like" evidence="3">
    <location>
        <begin position="22"/>
        <end position="137"/>
    </location>
</feature>
<dbReference type="InterPro" id="IPR013162">
    <property type="entry name" value="CD80_C2-set"/>
</dbReference>
<dbReference type="Gene3D" id="2.60.40.10">
    <property type="entry name" value="Immunoglobulins"/>
    <property type="match status" value="1"/>
</dbReference>
<evidence type="ECO:0000313" key="6">
    <source>
        <dbReference type="RefSeq" id="XP_070143025.1"/>
    </source>
</evidence>
<evidence type="ECO:0000256" key="1">
    <source>
        <dbReference type="ARBA" id="ARBA00023157"/>
    </source>
</evidence>
<dbReference type="InterPro" id="IPR013783">
    <property type="entry name" value="Ig-like_fold"/>
</dbReference>
<accession>A0A6P4JIF7</accession>
<reference evidence="5" key="1">
    <citation type="submission" date="2025-04" db="UniProtKB">
        <authorList>
            <consortium name="RefSeq"/>
        </authorList>
    </citation>
    <scope>IDENTIFICATION</scope>
    <source>
        <strain evidence="6">14028-0561.14</strain>
        <tissue evidence="6">Whole fly</tissue>
    </source>
</reference>
<dbReference type="Pfam" id="PF08205">
    <property type="entry name" value="C2-set_2"/>
    <property type="match status" value="1"/>
</dbReference>
<evidence type="ECO:0000256" key="2">
    <source>
        <dbReference type="SAM" id="SignalP"/>
    </source>
</evidence>
<dbReference type="PROSITE" id="PS50835">
    <property type="entry name" value="IG_LIKE"/>
    <property type="match status" value="1"/>
</dbReference>
<dbReference type="RefSeq" id="XP_017035401.1">
    <property type="nucleotide sequence ID" value="XM_017179912.1"/>
</dbReference>
<dbReference type="PANTHER" id="PTHR21261:SF5">
    <property type="entry name" value="BEATEN PATH VA, ISOFORM A-RELATED"/>
    <property type="match status" value="1"/>
</dbReference>
<dbReference type="GeneID" id="108083917"/>
<evidence type="ECO:0000313" key="4">
    <source>
        <dbReference type="Proteomes" id="UP001652661"/>
    </source>
</evidence>
<feature type="signal peptide" evidence="2">
    <location>
        <begin position="1"/>
        <end position="25"/>
    </location>
</feature>
<name>A0A6P4JIF7_DROKI</name>
<proteinExistence type="predicted"/>
<dbReference type="InterPro" id="IPR007110">
    <property type="entry name" value="Ig-like_dom"/>
</dbReference>
<sequence>MSLLRLLGALLLATLNGMAPVPAEGLHLSNLSVPRIIDVAQKAKLFCSYAMGNRTLNSVKWYKDGLEFFRYSPLTPPTTNWFPVKGVTIADGSPHCNQFICNVELEKLNAHSSGQYRCEVSGDAPEFKLIDQTANMTVGVLPKYEPFISGVRLAYKYHDYLVANCSSEWSSPAAKLMWYINNKTAPGHSLLPQVNEVTRHADGFHLFSSHLQLRLHLDDQRFISKSEVLQLSCSADIMGIASVRRESRVETTILALKDAGTNQRLTENGSCITGQPASLAAWLLSLVHFLRWHGTQS</sequence>
<organism evidence="4 5">
    <name type="scientific">Drosophila kikkawai</name>
    <name type="common">Fruit fly</name>
    <dbReference type="NCBI Taxonomy" id="30033"/>
    <lineage>
        <taxon>Eukaryota</taxon>
        <taxon>Metazoa</taxon>
        <taxon>Ecdysozoa</taxon>
        <taxon>Arthropoda</taxon>
        <taxon>Hexapoda</taxon>
        <taxon>Insecta</taxon>
        <taxon>Pterygota</taxon>
        <taxon>Neoptera</taxon>
        <taxon>Endopterygota</taxon>
        <taxon>Diptera</taxon>
        <taxon>Brachycera</taxon>
        <taxon>Muscomorpha</taxon>
        <taxon>Ephydroidea</taxon>
        <taxon>Drosophilidae</taxon>
        <taxon>Drosophila</taxon>
        <taxon>Sophophora</taxon>
    </lineage>
</organism>
<feature type="chain" id="PRO_5028410208" evidence="2">
    <location>
        <begin position="26"/>
        <end position="297"/>
    </location>
</feature>